<keyword evidence="3" id="KW-1185">Reference proteome</keyword>
<evidence type="ECO:0000313" key="3">
    <source>
        <dbReference type="Proteomes" id="UP000291343"/>
    </source>
</evidence>
<evidence type="ECO:0000313" key="2">
    <source>
        <dbReference type="EMBL" id="RZF44080.1"/>
    </source>
</evidence>
<organism evidence="2 3">
    <name type="scientific">Laodelphax striatellus</name>
    <name type="common">Small brown planthopper</name>
    <name type="synonym">Delphax striatella</name>
    <dbReference type="NCBI Taxonomy" id="195883"/>
    <lineage>
        <taxon>Eukaryota</taxon>
        <taxon>Metazoa</taxon>
        <taxon>Ecdysozoa</taxon>
        <taxon>Arthropoda</taxon>
        <taxon>Hexapoda</taxon>
        <taxon>Insecta</taxon>
        <taxon>Pterygota</taxon>
        <taxon>Neoptera</taxon>
        <taxon>Paraneoptera</taxon>
        <taxon>Hemiptera</taxon>
        <taxon>Auchenorrhyncha</taxon>
        <taxon>Fulgoroidea</taxon>
        <taxon>Delphacidae</taxon>
        <taxon>Criomorphinae</taxon>
        <taxon>Laodelphax</taxon>
    </lineage>
</organism>
<proteinExistence type="predicted"/>
<dbReference type="OrthoDB" id="8195959at2759"/>
<accession>A0A482XEU1</accession>
<evidence type="ECO:0000256" key="1">
    <source>
        <dbReference type="SAM" id="MobiDB-lite"/>
    </source>
</evidence>
<dbReference type="EMBL" id="QKKF02011412">
    <property type="protein sequence ID" value="RZF44080.1"/>
    <property type="molecule type" value="Genomic_DNA"/>
</dbReference>
<dbReference type="AlphaFoldDB" id="A0A482XEU1"/>
<sequence>MNSCMASLLPACDPPLMTLKAGTGRIILLLPARLSRPAATTLRPRSGKEYQKIDRCSVGILQVTETTAAKKPAFGPITTVPEKTENLPPDCSK</sequence>
<gene>
    <name evidence="2" type="ORF">LSTR_LSTR013135</name>
</gene>
<name>A0A482XEU1_LAOST</name>
<comment type="caution">
    <text evidence="2">The sequence shown here is derived from an EMBL/GenBank/DDBJ whole genome shotgun (WGS) entry which is preliminary data.</text>
</comment>
<feature type="region of interest" description="Disordered" evidence="1">
    <location>
        <begin position="74"/>
        <end position="93"/>
    </location>
</feature>
<protein>
    <submittedName>
        <fullName evidence="2">Uncharacterized protein</fullName>
    </submittedName>
</protein>
<dbReference type="Proteomes" id="UP000291343">
    <property type="component" value="Unassembled WGS sequence"/>
</dbReference>
<reference evidence="2 3" key="1">
    <citation type="journal article" date="2017" name="Gigascience">
        <title>Genome sequence of the small brown planthopper, Laodelphax striatellus.</title>
        <authorList>
            <person name="Zhu J."/>
            <person name="Jiang F."/>
            <person name="Wang X."/>
            <person name="Yang P."/>
            <person name="Bao Y."/>
            <person name="Zhao W."/>
            <person name="Wang W."/>
            <person name="Lu H."/>
            <person name="Wang Q."/>
            <person name="Cui N."/>
            <person name="Li J."/>
            <person name="Chen X."/>
            <person name="Luo L."/>
            <person name="Yu J."/>
            <person name="Kang L."/>
            <person name="Cui F."/>
        </authorList>
    </citation>
    <scope>NUCLEOTIDE SEQUENCE [LARGE SCALE GENOMIC DNA]</scope>
    <source>
        <strain evidence="2">Lst14</strain>
    </source>
</reference>
<dbReference type="InParanoid" id="A0A482XEU1"/>